<feature type="compositionally biased region" description="Polar residues" evidence="1">
    <location>
        <begin position="67"/>
        <end position="80"/>
    </location>
</feature>
<evidence type="ECO:0000313" key="2">
    <source>
        <dbReference type="EMBL" id="QSS62759.1"/>
    </source>
</evidence>
<accession>A0A8A1M9Z3</accession>
<sequence>MRKTGLAIVPEHHASIVAVIGFCETRAYERDDLYSTSKSVTEAQLEKRGNLTQFRCDRELQREPSASFRSAGQDRSATSDPRSRFQGWRSMTGRWHPQNQPQRSQLCHGLICATAAVACLVSQWPAGISRNIMDSFMLGPRQEQDRLRLPAFQGLTQQQKFRRHFHPLGALSSLGELLAKFTSPNTL</sequence>
<dbReference type="EMBL" id="CP069112">
    <property type="protein sequence ID" value="QSS62759.1"/>
    <property type="molecule type" value="Genomic_DNA"/>
</dbReference>
<evidence type="ECO:0000256" key="1">
    <source>
        <dbReference type="SAM" id="MobiDB-lite"/>
    </source>
</evidence>
<dbReference type="AlphaFoldDB" id="A0A8A1M9Z3"/>
<dbReference type="VEuPathDB" id="FungiDB:I7I51_02499"/>
<proteinExistence type="predicted"/>
<feature type="region of interest" description="Disordered" evidence="1">
    <location>
        <begin position="61"/>
        <end position="100"/>
    </location>
</feature>
<dbReference type="Proteomes" id="UP000663671">
    <property type="component" value="Chromosome 7"/>
</dbReference>
<name>A0A8A1M9Z3_AJECA</name>
<organism evidence="2 3">
    <name type="scientific">Ajellomyces capsulatus</name>
    <name type="common">Darling's disease fungus</name>
    <name type="synonym">Histoplasma capsulatum</name>
    <dbReference type="NCBI Taxonomy" id="5037"/>
    <lineage>
        <taxon>Eukaryota</taxon>
        <taxon>Fungi</taxon>
        <taxon>Dikarya</taxon>
        <taxon>Ascomycota</taxon>
        <taxon>Pezizomycotina</taxon>
        <taxon>Eurotiomycetes</taxon>
        <taxon>Eurotiomycetidae</taxon>
        <taxon>Onygenales</taxon>
        <taxon>Ajellomycetaceae</taxon>
        <taxon>Histoplasma</taxon>
    </lineage>
</organism>
<gene>
    <name evidence="2" type="ORF">I7I51_02499</name>
</gene>
<evidence type="ECO:0000313" key="3">
    <source>
        <dbReference type="Proteomes" id="UP000663671"/>
    </source>
</evidence>
<protein>
    <submittedName>
        <fullName evidence="2">Uncharacterized protein</fullName>
    </submittedName>
</protein>
<reference evidence="2" key="1">
    <citation type="submission" date="2021-01" db="EMBL/GenBank/DDBJ databases">
        <title>Chromosome-level genome assembly of a human fungal pathogen reveals clustering of transcriptionally co-regulated genes.</title>
        <authorList>
            <person name="Voorhies M."/>
            <person name="Cohen S."/>
            <person name="Shea T.P."/>
            <person name="Petrus S."/>
            <person name="Munoz J.F."/>
            <person name="Poplawski S."/>
            <person name="Goldman W.E."/>
            <person name="Michael T."/>
            <person name="Cuomo C.A."/>
            <person name="Sil A."/>
            <person name="Beyhan S."/>
        </authorList>
    </citation>
    <scope>NUCLEOTIDE SEQUENCE</scope>
    <source>
        <strain evidence="2">WU24</strain>
    </source>
</reference>